<protein>
    <submittedName>
        <fullName evidence="2">Uncharacterized protein</fullName>
    </submittedName>
</protein>
<feature type="compositionally biased region" description="Acidic residues" evidence="1">
    <location>
        <begin position="221"/>
        <end position="235"/>
    </location>
</feature>
<feature type="compositionally biased region" description="Basic and acidic residues" evidence="1">
    <location>
        <begin position="415"/>
        <end position="424"/>
    </location>
</feature>
<feature type="compositionally biased region" description="Basic and acidic residues" evidence="1">
    <location>
        <begin position="281"/>
        <end position="293"/>
    </location>
</feature>
<dbReference type="EMBL" id="CP090170">
    <property type="protein sequence ID" value="UJO21272.1"/>
    <property type="molecule type" value="Genomic_DNA"/>
</dbReference>
<feature type="compositionally biased region" description="Basic and acidic residues" evidence="1">
    <location>
        <begin position="12"/>
        <end position="26"/>
    </location>
</feature>
<dbReference type="OrthoDB" id="5374569at2759"/>
<feature type="compositionally biased region" description="Basic and acidic residues" evidence="1">
    <location>
        <begin position="344"/>
        <end position="378"/>
    </location>
</feature>
<gene>
    <name evidence="2" type="ORF">CLAFUR5_11478</name>
</gene>
<evidence type="ECO:0000313" key="2">
    <source>
        <dbReference type="EMBL" id="UJO21272.1"/>
    </source>
</evidence>
<feature type="region of interest" description="Disordered" evidence="1">
    <location>
        <begin position="1"/>
        <end position="76"/>
    </location>
</feature>
<dbReference type="OMA" id="TPFDMLD"/>
<reference evidence="2" key="2">
    <citation type="journal article" date="2022" name="Microb. Genom.">
        <title>A chromosome-scale genome assembly of the tomato pathogen Cladosporium fulvum reveals a compartmentalized genome architecture and the presence of a dispensable chromosome.</title>
        <authorList>
            <person name="Zaccaron A.Z."/>
            <person name="Chen L.H."/>
            <person name="Samaras A."/>
            <person name="Stergiopoulos I."/>
        </authorList>
    </citation>
    <scope>NUCLEOTIDE SEQUENCE</scope>
    <source>
        <strain evidence="2">Race5_Kim</strain>
    </source>
</reference>
<keyword evidence="3" id="KW-1185">Reference proteome</keyword>
<proteinExistence type="predicted"/>
<feature type="compositionally biased region" description="Basic and acidic residues" evidence="1">
    <location>
        <begin position="209"/>
        <end position="218"/>
    </location>
</feature>
<dbReference type="RefSeq" id="XP_047765638.1">
    <property type="nucleotide sequence ID" value="XM_047910626.1"/>
</dbReference>
<dbReference type="AlphaFoldDB" id="A0A9Q8PF52"/>
<dbReference type="GeneID" id="71991356"/>
<dbReference type="KEGG" id="ffu:CLAFUR5_11478"/>
<sequence length="432" mass="48707">MPRTLPWLTGASEKREAPRKAQSEKPARKRSSSPGDLVNSDLEPIGSSSSSPERKPKKRPYREPSSSPPPAKVAPLVEYMREGFTMDDRYMMVEDEFTSTARLFSLPLHQDEYDRARRRAKARGAETLRMIGHGTDGTTGQSRPLRLKLEAEGMVKKRKDAGLVDDDEEDFMADPQLAGLMTASHSTPRKSLKGFASNSQRTPRVAGGRTRDVYRRPDVSAIEEDEETEDEDEHDLDVFATRGRHTASTSAKHAALATKNPAMPEPEKKVGIFKQFARPAQAERERKDEEKRRTVSPTRNTNRRDSVKPAAVRDPSPRRKESLSSTSSQAQPAKMSRAATIIARRREAEKQARREALSPDKQFKEELQSQVVKEERDSQTQGRTHIKREPSPSPVRQALASKSMAQRRAERAKKGREDKQKSQLDDIPTFLF</sequence>
<organism evidence="2 3">
    <name type="scientific">Passalora fulva</name>
    <name type="common">Tomato leaf mold</name>
    <name type="synonym">Cladosporium fulvum</name>
    <dbReference type="NCBI Taxonomy" id="5499"/>
    <lineage>
        <taxon>Eukaryota</taxon>
        <taxon>Fungi</taxon>
        <taxon>Dikarya</taxon>
        <taxon>Ascomycota</taxon>
        <taxon>Pezizomycotina</taxon>
        <taxon>Dothideomycetes</taxon>
        <taxon>Dothideomycetidae</taxon>
        <taxon>Mycosphaerellales</taxon>
        <taxon>Mycosphaerellaceae</taxon>
        <taxon>Fulvia</taxon>
    </lineage>
</organism>
<accession>A0A9Q8PF52</accession>
<name>A0A9Q8PF52_PASFU</name>
<reference evidence="2" key="1">
    <citation type="submission" date="2021-12" db="EMBL/GenBank/DDBJ databases">
        <authorList>
            <person name="Zaccaron A."/>
            <person name="Stergiopoulos I."/>
        </authorList>
    </citation>
    <scope>NUCLEOTIDE SEQUENCE</scope>
    <source>
        <strain evidence="2">Race5_Kim</strain>
    </source>
</reference>
<evidence type="ECO:0000313" key="3">
    <source>
        <dbReference type="Proteomes" id="UP000756132"/>
    </source>
</evidence>
<evidence type="ECO:0000256" key="1">
    <source>
        <dbReference type="SAM" id="MobiDB-lite"/>
    </source>
</evidence>
<feature type="region of interest" description="Disordered" evidence="1">
    <location>
        <begin position="182"/>
        <end position="432"/>
    </location>
</feature>
<dbReference type="Proteomes" id="UP000756132">
    <property type="component" value="Chromosome 8"/>
</dbReference>